<accession>A0A165PQ33</accession>
<dbReference type="AlphaFoldDB" id="A0A165PQ33"/>
<reference evidence="2 3" key="1">
    <citation type="journal article" date="2016" name="Mol. Biol. Evol.">
        <title>Comparative Genomics of Early-Diverging Mushroom-Forming Fungi Provides Insights into the Origins of Lignocellulose Decay Capabilities.</title>
        <authorList>
            <person name="Nagy L.G."/>
            <person name="Riley R."/>
            <person name="Tritt A."/>
            <person name="Adam C."/>
            <person name="Daum C."/>
            <person name="Floudas D."/>
            <person name="Sun H."/>
            <person name="Yadav J.S."/>
            <person name="Pangilinan J."/>
            <person name="Larsson K.H."/>
            <person name="Matsuura K."/>
            <person name="Barry K."/>
            <person name="Labutti K."/>
            <person name="Kuo R."/>
            <person name="Ohm R.A."/>
            <person name="Bhattacharya S.S."/>
            <person name="Shirouzu T."/>
            <person name="Yoshinaga Y."/>
            <person name="Martin F.M."/>
            <person name="Grigoriev I.V."/>
            <person name="Hibbett D.S."/>
        </authorList>
    </citation>
    <scope>NUCLEOTIDE SEQUENCE [LARGE SCALE GENOMIC DNA]</scope>
    <source>
        <strain evidence="2 3">HHB12029</strain>
    </source>
</reference>
<name>A0A165PQ33_EXIGL</name>
<feature type="compositionally biased region" description="Basic and acidic residues" evidence="1">
    <location>
        <begin position="117"/>
        <end position="126"/>
    </location>
</feature>
<feature type="compositionally biased region" description="Low complexity" evidence="1">
    <location>
        <begin position="52"/>
        <end position="78"/>
    </location>
</feature>
<feature type="compositionally biased region" description="Basic and acidic residues" evidence="1">
    <location>
        <begin position="79"/>
        <end position="91"/>
    </location>
</feature>
<keyword evidence="3" id="KW-1185">Reference proteome</keyword>
<evidence type="ECO:0000313" key="2">
    <source>
        <dbReference type="EMBL" id="KZW02506.1"/>
    </source>
</evidence>
<evidence type="ECO:0000256" key="1">
    <source>
        <dbReference type="SAM" id="MobiDB-lite"/>
    </source>
</evidence>
<feature type="region of interest" description="Disordered" evidence="1">
    <location>
        <begin position="48"/>
        <end position="176"/>
    </location>
</feature>
<dbReference type="Proteomes" id="UP000077266">
    <property type="component" value="Unassembled WGS sequence"/>
</dbReference>
<sequence>MSQASTSSSRHVVPATTAAGMWQAHKDATVTVDSKIERKTWTQMWREQLEPVTVDSVVDDSSSRSASPTLASSPPTSVAHEHEHEHEDRPPSRLVRTESGWWLRRDSDSAPSPVAPKRRDDTDLRTRGWVFGPARQTPVPEDSEDEDDRLHRLARTRRSSPSPLPPPRPRTSARPTWSSVLFLPSHVERMVGHRPAVQWASWND</sequence>
<gene>
    <name evidence="2" type="ORF">EXIGLDRAFT_734620</name>
</gene>
<organism evidence="2 3">
    <name type="scientific">Exidia glandulosa HHB12029</name>
    <dbReference type="NCBI Taxonomy" id="1314781"/>
    <lineage>
        <taxon>Eukaryota</taxon>
        <taxon>Fungi</taxon>
        <taxon>Dikarya</taxon>
        <taxon>Basidiomycota</taxon>
        <taxon>Agaricomycotina</taxon>
        <taxon>Agaricomycetes</taxon>
        <taxon>Auriculariales</taxon>
        <taxon>Exidiaceae</taxon>
        <taxon>Exidia</taxon>
    </lineage>
</organism>
<dbReference type="EMBL" id="KV425888">
    <property type="protein sequence ID" value="KZW02506.1"/>
    <property type="molecule type" value="Genomic_DNA"/>
</dbReference>
<protein>
    <submittedName>
        <fullName evidence="2">Uncharacterized protein</fullName>
    </submittedName>
</protein>
<evidence type="ECO:0000313" key="3">
    <source>
        <dbReference type="Proteomes" id="UP000077266"/>
    </source>
</evidence>
<dbReference type="InParanoid" id="A0A165PQ33"/>
<proteinExistence type="predicted"/>